<comment type="similarity">
    <text evidence="1">Belongs to the DNA repair enzymes AP/ExoA family.</text>
</comment>
<dbReference type="InterPro" id="IPR036691">
    <property type="entry name" value="Endo/exonu/phosph_ase_sf"/>
</dbReference>
<feature type="binding site" evidence="6">
    <location>
        <position position="35"/>
    </location>
    <ligand>
        <name>Mg(2+)</name>
        <dbReference type="ChEBI" id="CHEBI:18420"/>
        <label>1</label>
    </ligand>
</feature>
<name>A0A1F5EJ02_9BACT</name>
<evidence type="ECO:0000256" key="7">
    <source>
        <dbReference type="PIRSR" id="PIRSR604808-3"/>
    </source>
</evidence>
<feature type="binding site" evidence="6">
    <location>
        <position position="246"/>
    </location>
    <ligand>
        <name>Mg(2+)</name>
        <dbReference type="ChEBI" id="CHEBI:18420"/>
        <label>1</label>
    </ligand>
</feature>
<feature type="binding site" evidence="6">
    <location>
        <position position="151"/>
    </location>
    <ligand>
        <name>Mg(2+)</name>
        <dbReference type="ChEBI" id="CHEBI:18420"/>
        <label>1</label>
    </ligand>
</feature>
<dbReference type="NCBIfam" id="TIGR00195">
    <property type="entry name" value="exoDNase_III"/>
    <property type="match status" value="1"/>
</dbReference>
<dbReference type="GO" id="GO:0006284">
    <property type="term" value="P:base-excision repair"/>
    <property type="evidence" value="ECO:0007669"/>
    <property type="project" value="TreeGrafter"/>
</dbReference>
<dbReference type="SUPFAM" id="SSF56219">
    <property type="entry name" value="DNase I-like"/>
    <property type="match status" value="1"/>
</dbReference>
<dbReference type="InterPro" id="IPR004808">
    <property type="entry name" value="AP_endonuc_1"/>
</dbReference>
<dbReference type="GO" id="GO:0003677">
    <property type="term" value="F:DNA binding"/>
    <property type="evidence" value="ECO:0007669"/>
    <property type="project" value="InterPro"/>
</dbReference>
<evidence type="ECO:0000313" key="10">
    <source>
        <dbReference type="Proteomes" id="UP000179003"/>
    </source>
</evidence>
<dbReference type="NCBIfam" id="TIGR00633">
    <property type="entry name" value="xth"/>
    <property type="match status" value="1"/>
</dbReference>
<dbReference type="FunFam" id="3.60.10.10:FF:000026">
    <property type="entry name" value="Exodeoxyribonuclease III"/>
    <property type="match status" value="1"/>
</dbReference>
<dbReference type="GO" id="GO:0008081">
    <property type="term" value="F:phosphoric diester hydrolase activity"/>
    <property type="evidence" value="ECO:0007669"/>
    <property type="project" value="TreeGrafter"/>
</dbReference>
<feature type="binding site" evidence="6">
    <location>
        <position position="7"/>
    </location>
    <ligand>
        <name>Mg(2+)</name>
        <dbReference type="ChEBI" id="CHEBI:18420"/>
        <label>1</label>
    </ligand>
</feature>
<feature type="site" description="Important for catalytic activity" evidence="7">
    <location>
        <position position="221"/>
    </location>
</feature>
<evidence type="ECO:0000256" key="6">
    <source>
        <dbReference type="PIRSR" id="PIRSR604808-2"/>
    </source>
</evidence>
<dbReference type="InterPro" id="IPR005135">
    <property type="entry name" value="Endo/exonuclease/phosphatase"/>
</dbReference>
<keyword evidence="2 6" id="KW-0479">Metal-binding</keyword>
<sequence>MRIISWNVNGIRAWYKKDKLDWVIQYDPDIFCLQETKAHPEQLPEELKNLHGYFSYFSSSQLKKGYSGVAVYTKVEPEKVEYGMGVEKFDQEGRFLALYFKNFVLINCYFPNGGMGPHRLEYKMEFYETFLKFIKKLEKQGSNVVFCGDVNTAHKEIDLARPKQNEKNTGFLPEERAWIDKVIQNNFVDVYRVLYPEKLDTYTYWDMKTVARDRNVGWRIDYFFVSQDFVKQVDDIKILGDVYGSDHCPIVLELK</sequence>
<evidence type="ECO:0000256" key="3">
    <source>
        <dbReference type="ARBA" id="ARBA00022801"/>
    </source>
</evidence>
<dbReference type="PROSITE" id="PS00726">
    <property type="entry name" value="AP_NUCLEASE_F1_1"/>
    <property type="match status" value="1"/>
</dbReference>
<keyword evidence="4 6" id="KW-0460">Magnesium</keyword>
<evidence type="ECO:0000259" key="8">
    <source>
        <dbReference type="Pfam" id="PF03372"/>
    </source>
</evidence>
<organism evidence="9 10">
    <name type="scientific">Candidatus Campbellbacteria bacterium RIFOXYC2_FULL_35_25</name>
    <dbReference type="NCBI Taxonomy" id="1797582"/>
    <lineage>
        <taxon>Bacteria</taxon>
        <taxon>Candidatus Campbelliibacteriota</taxon>
    </lineage>
</organism>
<feature type="site" description="Transition state stabilizer" evidence="7">
    <location>
        <position position="151"/>
    </location>
</feature>
<comment type="caution">
    <text evidence="9">The sequence shown here is derived from an EMBL/GenBank/DDBJ whole genome shotgun (WGS) entry which is preliminary data.</text>
</comment>
<feature type="binding site" evidence="6">
    <location>
        <position position="247"/>
    </location>
    <ligand>
        <name>Mg(2+)</name>
        <dbReference type="ChEBI" id="CHEBI:18420"/>
        <label>1</label>
    </ligand>
</feature>
<dbReference type="AlphaFoldDB" id="A0A1F5EJ02"/>
<dbReference type="Proteomes" id="UP000179003">
    <property type="component" value="Unassembled WGS sequence"/>
</dbReference>
<comment type="cofactor">
    <cofactor evidence="6">
        <name>Mg(2+)</name>
        <dbReference type="ChEBI" id="CHEBI:18420"/>
    </cofactor>
    <cofactor evidence="6">
        <name>Mn(2+)</name>
        <dbReference type="ChEBI" id="CHEBI:29035"/>
    </cofactor>
    <text evidence="6">Probably binds two magnesium or manganese ions per subunit.</text>
</comment>
<dbReference type="Pfam" id="PF03372">
    <property type="entry name" value="Exo_endo_phos"/>
    <property type="match status" value="1"/>
</dbReference>
<dbReference type="PROSITE" id="PS51435">
    <property type="entry name" value="AP_NUCLEASE_F1_4"/>
    <property type="match status" value="1"/>
</dbReference>
<feature type="binding site" evidence="6">
    <location>
        <position position="149"/>
    </location>
    <ligand>
        <name>Mg(2+)</name>
        <dbReference type="ChEBI" id="CHEBI:18420"/>
        <label>1</label>
    </ligand>
</feature>
<dbReference type="EMBL" id="MFAE01000006">
    <property type="protein sequence ID" value="OGD67355.1"/>
    <property type="molecule type" value="Genomic_DNA"/>
</dbReference>
<feature type="domain" description="Endonuclease/exonuclease/phosphatase" evidence="8">
    <location>
        <begin position="4"/>
        <end position="247"/>
    </location>
</feature>
<keyword evidence="3" id="KW-0378">Hydrolase</keyword>
<accession>A0A1F5EJ02</accession>
<reference evidence="9 10" key="1">
    <citation type="journal article" date="2016" name="Nat. Commun.">
        <title>Thousands of microbial genomes shed light on interconnected biogeochemical processes in an aquifer system.</title>
        <authorList>
            <person name="Anantharaman K."/>
            <person name="Brown C.T."/>
            <person name="Hug L.A."/>
            <person name="Sharon I."/>
            <person name="Castelle C.J."/>
            <person name="Probst A.J."/>
            <person name="Thomas B.C."/>
            <person name="Singh A."/>
            <person name="Wilkins M.J."/>
            <person name="Karaoz U."/>
            <person name="Brodie E.L."/>
            <person name="Williams K.H."/>
            <person name="Hubbard S.S."/>
            <person name="Banfield J.F."/>
        </authorList>
    </citation>
    <scope>NUCLEOTIDE SEQUENCE [LARGE SCALE GENOMIC DNA]</scope>
</reference>
<dbReference type="PANTHER" id="PTHR22748">
    <property type="entry name" value="AP ENDONUCLEASE"/>
    <property type="match status" value="1"/>
</dbReference>
<evidence type="ECO:0000313" key="9">
    <source>
        <dbReference type="EMBL" id="OGD67355.1"/>
    </source>
</evidence>
<evidence type="ECO:0000256" key="1">
    <source>
        <dbReference type="ARBA" id="ARBA00007092"/>
    </source>
</evidence>
<feature type="active site" description="Proton donor/acceptor" evidence="5">
    <location>
        <position position="149"/>
    </location>
</feature>
<feature type="active site" evidence="5">
    <location>
        <position position="109"/>
    </location>
</feature>
<feature type="active site" description="Proton acceptor" evidence="5">
    <location>
        <position position="247"/>
    </location>
</feature>
<keyword evidence="6" id="KW-0464">Manganese</keyword>
<feature type="site" description="Interaction with DNA substrate" evidence="7">
    <location>
        <position position="247"/>
    </location>
</feature>
<evidence type="ECO:0000256" key="2">
    <source>
        <dbReference type="ARBA" id="ARBA00022723"/>
    </source>
</evidence>
<dbReference type="PANTHER" id="PTHR22748:SF6">
    <property type="entry name" value="DNA-(APURINIC OR APYRIMIDINIC SITE) ENDONUCLEASE"/>
    <property type="match status" value="1"/>
</dbReference>
<proteinExistence type="inferred from homology"/>
<gene>
    <name evidence="9" type="ORF">A2442_01160</name>
</gene>
<dbReference type="STRING" id="1797582.A2442_01160"/>
<dbReference type="GO" id="GO:0003906">
    <property type="term" value="F:DNA-(apurinic or apyrimidinic site) endonuclease activity"/>
    <property type="evidence" value="ECO:0007669"/>
    <property type="project" value="TreeGrafter"/>
</dbReference>
<dbReference type="Gene3D" id="3.60.10.10">
    <property type="entry name" value="Endonuclease/exonuclease/phosphatase"/>
    <property type="match status" value="1"/>
</dbReference>
<dbReference type="GO" id="GO:0008311">
    <property type="term" value="F:double-stranded DNA 3'-5' DNA exonuclease activity"/>
    <property type="evidence" value="ECO:0007669"/>
    <property type="project" value="TreeGrafter"/>
</dbReference>
<protein>
    <submittedName>
        <fullName evidence="9">Exodeoxyribonuclease III</fullName>
    </submittedName>
</protein>
<evidence type="ECO:0000256" key="5">
    <source>
        <dbReference type="PIRSR" id="PIRSR604808-1"/>
    </source>
</evidence>
<evidence type="ECO:0000256" key="4">
    <source>
        <dbReference type="ARBA" id="ARBA00022842"/>
    </source>
</evidence>
<dbReference type="InterPro" id="IPR020847">
    <property type="entry name" value="AP_endonuclease_F1_BS"/>
</dbReference>
<dbReference type="GO" id="GO:0046872">
    <property type="term" value="F:metal ion binding"/>
    <property type="evidence" value="ECO:0007669"/>
    <property type="project" value="UniProtKB-KW"/>
</dbReference>